<keyword evidence="1" id="KW-1133">Transmembrane helix</keyword>
<organism evidence="2">
    <name type="scientific">marine sediment metagenome</name>
    <dbReference type="NCBI Taxonomy" id="412755"/>
    <lineage>
        <taxon>unclassified sequences</taxon>
        <taxon>metagenomes</taxon>
        <taxon>ecological metagenomes</taxon>
    </lineage>
</organism>
<gene>
    <name evidence="2" type="ORF">S01H1_19134</name>
</gene>
<proteinExistence type="predicted"/>
<evidence type="ECO:0000256" key="1">
    <source>
        <dbReference type="SAM" id="Phobius"/>
    </source>
</evidence>
<comment type="caution">
    <text evidence="2">The sequence shown here is derived from an EMBL/GenBank/DDBJ whole genome shotgun (WGS) entry which is preliminary data.</text>
</comment>
<feature type="transmembrane region" description="Helical" evidence="1">
    <location>
        <begin position="114"/>
        <end position="132"/>
    </location>
</feature>
<sequence>MATTNLIVDFLVVGASALWWIAPILLATSGTAWLRLLLAADLGALPLLLGAIYLAGLVVSRIADDLLKPWNDSWRDDVFHSTPDYTYHNRVNAIIATSESASEYLGYRRSVLRTARACALNTALASLAWLASVWAAPIALSLSLCFVVGSALATCALLRTWKVVVRGYFMTVRDMSDGIAKKASK</sequence>
<name>X0TY06_9ZZZZ</name>
<accession>X0TY06</accession>
<feature type="transmembrane region" description="Helical" evidence="1">
    <location>
        <begin position="138"/>
        <end position="158"/>
    </location>
</feature>
<keyword evidence="1" id="KW-0472">Membrane</keyword>
<protein>
    <submittedName>
        <fullName evidence="2">Uncharacterized protein</fullName>
    </submittedName>
</protein>
<keyword evidence="1" id="KW-0812">Transmembrane</keyword>
<feature type="transmembrane region" description="Helical" evidence="1">
    <location>
        <begin position="32"/>
        <end position="59"/>
    </location>
</feature>
<reference evidence="2" key="1">
    <citation type="journal article" date="2014" name="Front. Microbiol.">
        <title>High frequency of phylogenetically diverse reductive dehalogenase-homologous genes in deep subseafloor sedimentary metagenomes.</title>
        <authorList>
            <person name="Kawai M."/>
            <person name="Futagami T."/>
            <person name="Toyoda A."/>
            <person name="Takaki Y."/>
            <person name="Nishi S."/>
            <person name="Hori S."/>
            <person name="Arai W."/>
            <person name="Tsubouchi T."/>
            <person name="Morono Y."/>
            <person name="Uchiyama I."/>
            <person name="Ito T."/>
            <person name="Fujiyama A."/>
            <person name="Inagaki F."/>
            <person name="Takami H."/>
        </authorList>
    </citation>
    <scope>NUCLEOTIDE SEQUENCE</scope>
    <source>
        <strain evidence="2">Expedition CK06-06</strain>
    </source>
</reference>
<dbReference type="EMBL" id="BARS01010301">
    <property type="protein sequence ID" value="GAF92021.1"/>
    <property type="molecule type" value="Genomic_DNA"/>
</dbReference>
<evidence type="ECO:0000313" key="2">
    <source>
        <dbReference type="EMBL" id="GAF92021.1"/>
    </source>
</evidence>
<dbReference type="AlphaFoldDB" id="X0TY06"/>
<feature type="transmembrane region" description="Helical" evidence="1">
    <location>
        <begin position="7"/>
        <end position="26"/>
    </location>
</feature>